<sequence length="20" mass="2385">MVTQTNYLRSNIILSYSQRP</sequence>
<reference evidence="1 2" key="1">
    <citation type="submission" date="2018-08" db="EMBL/GenBank/DDBJ databases">
        <authorList>
            <person name="Muller C M."/>
        </authorList>
    </citation>
    <scope>NUCLEOTIDE SEQUENCE [LARGE SCALE GENOMIC DNA]</scope>
</reference>
<dbReference type="EMBL" id="LR026987">
    <property type="protein sequence ID" value="VCU40879.1"/>
    <property type="molecule type" value="Genomic_DNA"/>
</dbReference>
<accession>A0A9X9LAM8</accession>
<proteinExistence type="predicted"/>
<evidence type="ECO:0000313" key="1">
    <source>
        <dbReference type="EMBL" id="VCU40879.1"/>
    </source>
</evidence>
<gene>
    <name evidence="1" type="ORF">BGT96224V316_LOCUS2133</name>
</gene>
<dbReference type="Proteomes" id="UP000324639">
    <property type="component" value="Chromosome Bgt_-04"/>
</dbReference>
<protein>
    <submittedName>
        <fullName evidence="1">Bgt-50030</fullName>
    </submittedName>
</protein>
<keyword evidence="2" id="KW-1185">Reference proteome</keyword>
<evidence type="ECO:0000313" key="2">
    <source>
        <dbReference type="Proteomes" id="UP000324639"/>
    </source>
</evidence>
<name>A0A9X9LAM8_BLUGR</name>
<organism evidence="1 2">
    <name type="scientific">Blumeria graminis f. sp. tritici</name>
    <dbReference type="NCBI Taxonomy" id="62690"/>
    <lineage>
        <taxon>Eukaryota</taxon>
        <taxon>Fungi</taxon>
        <taxon>Dikarya</taxon>
        <taxon>Ascomycota</taxon>
        <taxon>Pezizomycotina</taxon>
        <taxon>Leotiomycetes</taxon>
        <taxon>Erysiphales</taxon>
        <taxon>Erysiphaceae</taxon>
        <taxon>Blumeria</taxon>
    </lineage>
</organism>
<dbReference type="AlphaFoldDB" id="A0A9X9LAM8"/>